<dbReference type="AlphaFoldDB" id="A0A2S8HLZ2"/>
<protein>
    <submittedName>
        <fullName evidence="2">Uncharacterized protein</fullName>
    </submittedName>
</protein>
<sequence>MSFDVYLAVLADSDLFGTLAIFCFFAAIGNLFVRVRNSKWHRVLTFLCLVSITLLEVVGSYYANLPPA</sequence>
<evidence type="ECO:0000256" key="1">
    <source>
        <dbReference type="SAM" id="Phobius"/>
    </source>
</evidence>
<feature type="transmembrane region" description="Helical" evidence="1">
    <location>
        <begin position="44"/>
        <end position="63"/>
    </location>
</feature>
<keyword evidence="1" id="KW-0472">Membrane</keyword>
<gene>
    <name evidence="2" type="ORF">C5612_13275</name>
</gene>
<organism evidence="2 3">
    <name type="scientific">Pseudomonas frederiksbergensis</name>
    <dbReference type="NCBI Taxonomy" id="104087"/>
    <lineage>
        <taxon>Bacteria</taxon>
        <taxon>Pseudomonadati</taxon>
        <taxon>Pseudomonadota</taxon>
        <taxon>Gammaproteobacteria</taxon>
        <taxon>Pseudomonadales</taxon>
        <taxon>Pseudomonadaceae</taxon>
        <taxon>Pseudomonas</taxon>
    </lineage>
</organism>
<keyword evidence="1" id="KW-0812">Transmembrane</keyword>
<keyword evidence="1" id="KW-1133">Transmembrane helix</keyword>
<evidence type="ECO:0000313" key="3">
    <source>
        <dbReference type="Proteomes" id="UP000239687"/>
    </source>
</evidence>
<accession>A0A2S8HLZ2</accession>
<reference evidence="2 3" key="1">
    <citation type="submission" date="2018-02" db="EMBL/GenBank/DDBJ databases">
        <title>Draft genome sequencing of Pseudomonas frederiksbergensis 11-D3.</title>
        <authorList>
            <person name="Zheng B.-X."/>
        </authorList>
    </citation>
    <scope>NUCLEOTIDE SEQUENCE [LARGE SCALE GENOMIC DNA]</scope>
    <source>
        <strain evidence="2 3">11-D3</strain>
    </source>
</reference>
<dbReference type="EMBL" id="PUIN01000007">
    <property type="protein sequence ID" value="PQP03509.1"/>
    <property type="molecule type" value="Genomic_DNA"/>
</dbReference>
<evidence type="ECO:0000313" key="2">
    <source>
        <dbReference type="EMBL" id="PQP03509.1"/>
    </source>
</evidence>
<proteinExistence type="predicted"/>
<dbReference type="Proteomes" id="UP000239687">
    <property type="component" value="Unassembled WGS sequence"/>
</dbReference>
<feature type="transmembrane region" description="Helical" evidence="1">
    <location>
        <begin position="15"/>
        <end position="32"/>
    </location>
</feature>
<name>A0A2S8HLZ2_9PSED</name>
<comment type="caution">
    <text evidence="2">The sequence shown here is derived from an EMBL/GenBank/DDBJ whole genome shotgun (WGS) entry which is preliminary data.</text>
</comment>